<organism evidence="1 2">
    <name type="scientific">Lasiodiplodia mahajangana</name>
    <dbReference type="NCBI Taxonomy" id="1108764"/>
    <lineage>
        <taxon>Eukaryota</taxon>
        <taxon>Fungi</taxon>
        <taxon>Dikarya</taxon>
        <taxon>Ascomycota</taxon>
        <taxon>Pezizomycotina</taxon>
        <taxon>Dothideomycetes</taxon>
        <taxon>Dothideomycetes incertae sedis</taxon>
        <taxon>Botryosphaeriales</taxon>
        <taxon>Botryosphaeriaceae</taxon>
        <taxon>Lasiodiplodia</taxon>
    </lineage>
</organism>
<proteinExistence type="predicted"/>
<evidence type="ECO:0000313" key="1">
    <source>
        <dbReference type="EMBL" id="KAJ8124841.1"/>
    </source>
</evidence>
<dbReference type="Proteomes" id="UP001153332">
    <property type="component" value="Unassembled WGS sequence"/>
</dbReference>
<keyword evidence="2" id="KW-1185">Reference proteome</keyword>
<comment type="caution">
    <text evidence="1">The sequence shown here is derived from an EMBL/GenBank/DDBJ whole genome shotgun (WGS) entry which is preliminary data.</text>
</comment>
<evidence type="ECO:0000313" key="2">
    <source>
        <dbReference type="Proteomes" id="UP001153332"/>
    </source>
</evidence>
<dbReference type="EMBL" id="JAPUUL010002732">
    <property type="protein sequence ID" value="KAJ8124841.1"/>
    <property type="molecule type" value="Genomic_DNA"/>
</dbReference>
<name>A0ACC2JBK7_9PEZI</name>
<gene>
    <name evidence="1" type="ORF">O1611_g8800</name>
</gene>
<reference evidence="1" key="1">
    <citation type="submission" date="2022-12" db="EMBL/GenBank/DDBJ databases">
        <title>Genome Sequence of Lasiodiplodia mahajangana.</title>
        <authorList>
            <person name="Buettner E."/>
        </authorList>
    </citation>
    <scope>NUCLEOTIDE SEQUENCE</scope>
    <source>
        <strain evidence="1">VT137</strain>
    </source>
</reference>
<accession>A0ACC2JBK7</accession>
<protein>
    <submittedName>
        <fullName evidence="1">Uncharacterized protein</fullName>
    </submittedName>
</protein>
<sequence>MSPHEKSQVVNQAVAGHADDGFASGMGSSRLTQYLTGFSSVCSPCMTCEPQGYAGIPATSPYGYTETRPYVDQKPQSSHPMPSTLSQVPSSLFASNSPLVTQQTFPDYTVLQPTRPITADQWAVQPTTSGEGMVYPSPIANQAYPAQPGMQSSSPVSPTNHATRIQTFPATSSETPVGPRGQYNVTQGHGHTEINRNRMHTHTQSRELDFVPPNQRPPPARRGPFRNQHDREKTAETRRIGSCIRCRMQRIRCETNPNDKSGTCMTCLRVSNVKVWRMPCLRYKITDVRLFKPGPVKGHEWTRRWVEGVPDDISLWASTETRNVKVTEGYTEYAVELRVRQFVPQEGDSLERSWVHEGVRKKVVIPAYAIVNLEEAKGAYSSYISKSLPECCRKILGDKDKLLVATYWTALKATRDPSTDEKERELLKKALQLWMAVRMTTKSTVIVGEETLGMTPDMMDETSPLQGKIPLPPVMGAQIELVLIHQIQSNLRREMLENLQSMTQANKQHTWFTTYLITFILLHNVALLCQHDTGYARKHGMKTRFAREDMVREYQLGANILLAHIPILRGMQRAGLNDVGRAQREQGPVYQNNEGTRREKQEIMGQASRKQRLRERLLFYKSTLRGELDAAANNLNCHPGLHRSLALVFTRHKIYIGEL</sequence>